<keyword evidence="1" id="KW-0808">Transferase</keyword>
<accession>A0A3N0UXY1</accession>
<dbReference type="Pfam" id="PF08843">
    <property type="entry name" value="AbiEii"/>
    <property type="match status" value="1"/>
</dbReference>
<dbReference type="Proteomes" id="UP000275137">
    <property type="component" value="Unassembled WGS sequence"/>
</dbReference>
<evidence type="ECO:0000313" key="1">
    <source>
        <dbReference type="EMBL" id="ROH85419.1"/>
    </source>
</evidence>
<evidence type="ECO:0000313" key="2">
    <source>
        <dbReference type="Proteomes" id="UP000275137"/>
    </source>
</evidence>
<dbReference type="GO" id="GO:0016740">
    <property type="term" value="F:transferase activity"/>
    <property type="evidence" value="ECO:0007669"/>
    <property type="project" value="UniProtKB-KW"/>
</dbReference>
<comment type="caution">
    <text evidence="1">The sequence shown here is derived from an EMBL/GenBank/DDBJ whole genome shotgun (WGS) entry which is preliminary data.</text>
</comment>
<name>A0A3N0UXY1_9PROT</name>
<reference evidence="1 2" key="1">
    <citation type="submission" date="2018-10" db="EMBL/GenBank/DDBJ databases">
        <authorList>
            <person name="Chen W.-M."/>
        </authorList>
    </citation>
    <scope>NUCLEOTIDE SEQUENCE [LARGE SCALE GENOMIC DNA]</scope>
    <source>
        <strain evidence="1 2">H-5</strain>
    </source>
</reference>
<dbReference type="InterPro" id="IPR014942">
    <property type="entry name" value="AbiEii"/>
</dbReference>
<gene>
    <name evidence="1" type="ORF">ED236_09480</name>
</gene>
<dbReference type="RefSeq" id="WP_123237739.1">
    <property type="nucleotide sequence ID" value="NZ_RJVP01000005.1"/>
</dbReference>
<keyword evidence="2" id="KW-1185">Reference proteome</keyword>
<proteinExistence type="predicted"/>
<dbReference type="EMBL" id="RJVP01000005">
    <property type="protein sequence ID" value="ROH85419.1"/>
    <property type="molecule type" value="Genomic_DNA"/>
</dbReference>
<protein>
    <submittedName>
        <fullName evidence="1">Nucleotidyl transferase AbiEii/AbiGii toxin family protein</fullName>
    </submittedName>
</protein>
<sequence>MLQLTKRDILEHQQAVPWPNLRQVEQDLLLCQTMILLFNDAFLQEQIAMRGGTLLHKVHLAPASRYSEDIDLVIVGDRPDDHISKAIRRVLATTLGKPTFSAWQDIKLAIRNAVKPSKVLRKIYHISSIADPGGKPLEIVLEVNATERTPYQPIAQLPFALQLRNQTQQTTVRGFDIHEMLGTKMRALFQRTRGRDLFDLYWALTQSPVPVSPTKIIDAFQHYMRQEQSQTGRADFIEAMQHKLADKGFLTDMNPLLRTALSYDPKTAGEYVTEHLLMLIPE</sequence>
<dbReference type="Gene3D" id="3.10.450.620">
    <property type="entry name" value="JHP933, nucleotidyltransferase-like core domain"/>
    <property type="match status" value="1"/>
</dbReference>
<organism evidence="1 2">
    <name type="scientific">Pseudomethylobacillus aquaticus</name>
    <dbReference type="NCBI Taxonomy" id="2676064"/>
    <lineage>
        <taxon>Bacteria</taxon>
        <taxon>Pseudomonadati</taxon>
        <taxon>Pseudomonadota</taxon>
        <taxon>Betaproteobacteria</taxon>
        <taxon>Nitrosomonadales</taxon>
        <taxon>Methylophilaceae</taxon>
        <taxon>Pseudomethylobacillus</taxon>
    </lineage>
</organism>
<dbReference type="AlphaFoldDB" id="A0A3N0UXY1"/>